<dbReference type="KEGG" id="scac:106093034"/>
<dbReference type="Gene3D" id="2.30.29.170">
    <property type="match status" value="1"/>
</dbReference>
<evidence type="ECO:0000256" key="2">
    <source>
        <dbReference type="ARBA" id="ARBA00022490"/>
    </source>
</evidence>
<organism evidence="7 8">
    <name type="scientific">Stomoxys calcitrans</name>
    <name type="common">Stable fly</name>
    <name type="synonym">Conops calcitrans</name>
    <dbReference type="NCBI Taxonomy" id="35570"/>
    <lineage>
        <taxon>Eukaryota</taxon>
        <taxon>Metazoa</taxon>
        <taxon>Ecdysozoa</taxon>
        <taxon>Arthropoda</taxon>
        <taxon>Hexapoda</taxon>
        <taxon>Insecta</taxon>
        <taxon>Pterygota</taxon>
        <taxon>Neoptera</taxon>
        <taxon>Endopterygota</taxon>
        <taxon>Diptera</taxon>
        <taxon>Brachycera</taxon>
        <taxon>Muscomorpha</taxon>
        <taxon>Muscoidea</taxon>
        <taxon>Muscidae</taxon>
        <taxon>Stomoxys</taxon>
    </lineage>
</organism>
<sequence>MSRRLSFVADWFQEEASISKSYIVWYYVDGNAIEVFDPKAKKMFLRRTKMPELSEKDFFVGSKINIFGRQFDIVDYGDEVTKSTLAKHRKKTFILLKHTIMQHLGAVLAALIESNFSINKASMVQFTGEQAKKFLNDSQGDGQSSVLMKQLLSGPSIGLELIADNALEKIKYCTSQAKESMNEDNIPHSLRSLFNREEIRNGIYCSQSEEQVARDVGFFFENNNGLQTTVELKNSTLCIIKPHAIKEGNLGKIISEITTNDFKITALKMHLLDRVNCAEFYEVYRGILPEYVSMVSQLSSGACVALEVVCNDPNKNSYEDFRKFCGPMDPEIAKLLRPHTLRAKFGAGKTLNAVHCTDLPDDTVLELEYFFKILN</sequence>
<comment type="similarity">
    <text evidence="5">Belongs to the NDK family.</text>
</comment>
<dbReference type="GO" id="GO:0004550">
    <property type="term" value="F:nucleoside diphosphate kinase activity"/>
    <property type="evidence" value="ECO:0007669"/>
    <property type="project" value="InterPro"/>
</dbReference>
<dbReference type="Pfam" id="PF00334">
    <property type="entry name" value="NDK"/>
    <property type="match status" value="2"/>
</dbReference>
<proteinExistence type="inferred from homology"/>
<dbReference type="GO" id="GO:0005879">
    <property type="term" value="C:axonemal microtubule"/>
    <property type="evidence" value="ECO:0007669"/>
    <property type="project" value="TreeGrafter"/>
</dbReference>
<dbReference type="GO" id="GO:0005524">
    <property type="term" value="F:ATP binding"/>
    <property type="evidence" value="ECO:0007669"/>
    <property type="project" value="InterPro"/>
</dbReference>
<dbReference type="InterPro" id="IPR037993">
    <property type="entry name" value="NDPk7B"/>
</dbReference>
<dbReference type="AlphaFoldDB" id="A0A1I8NS34"/>
<dbReference type="OrthoDB" id="270127at2759"/>
<evidence type="ECO:0000313" key="8">
    <source>
        <dbReference type="Proteomes" id="UP000095300"/>
    </source>
</evidence>
<accession>A0A1I8NS34</accession>
<dbReference type="Pfam" id="PF06565">
    <property type="entry name" value="DM10_dom"/>
    <property type="match status" value="1"/>
</dbReference>
<dbReference type="STRING" id="35570.A0A1I8NS34"/>
<dbReference type="PIRSF" id="PIRSF036503">
    <property type="entry name" value="NDK7"/>
    <property type="match status" value="1"/>
</dbReference>
<dbReference type="VEuPathDB" id="VectorBase:SCAU001546"/>
<comment type="subcellular location">
    <subcellularLocation>
        <location evidence="1">Cytoplasm</location>
        <location evidence="1">Cytoskeleton</location>
        <location evidence="1">Cilium axoneme</location>
    </subcellularLocation>
</comment>
<dbReference type="SMART" id="SM00676">
    <property type="entry name" value="DM10"/>
    <property type="match status" value="1"/>
</dbReference>
<evidence type="ECO:0000256" key="4">
    <source>
        <dbReference type="ARBA" id="ARBA00023273"/>
    </source>
</evidence>
<dbReference type="InterPro" id="IPR006602">
    <property type="entry name" value="DM10_dom"/>
</dbReference>
<dbReference type="GO" id="GO:0005813">
    <property type="term" value="C:centrosome"/>
    <property type="evidence" value="ECO:0007669"/>
    <property type="project" value="TreeGrafter"/>
</dbReference>
<dbReference type="PROSITE" id="PS51374">
    <property type="entry name" value="NDPK_LIKE"/>
    <property type="match status" value="2"/>
</dbReference>
<dbReference type="SUPFAM" id="SSF54919">
    <property type="entry name" value="Nucleoside diphosphate kinase, NDK"/>
    <property type="match status" value="2"/>
</dbReference>
<dbReference type="PROSITE" id="PS51336">
    <property type="entry name" value="DM10"/>
    <property type="match status" value="1"/>
</dbReference>
<keyword evidence="3" id="KW-0206">Cytoskeleton</keyword>
<dbReference type="InterPro" id="IPR011410">
    <property type="entry name" value="NDPK7"/>
</dbReference>
<evidence type="ECO:0000256" key="3">
    <source>
        <dbReference type="ARBA" id="ARBA00023212"/>
    </source>
</evidence>
<dbReference type="PANTHER" id="PTHR43109:SF2">
    <property type="entry name" value="NUCLEOSIDE DIPHOSPHATE KINASE 7"/>
    <property type="match status" value="1"/>
</dbReference>
<dbReference type="Gene3D" id="3.30.70.141">
    <property type="entry name" value="Nucleoside diphosphate kinase-like domain"/>
    <property type="match status" value="2"/>
</dbReference>
<gene>
    <name evidence="7" type="primary">106093034</name>
</gene>
<reference evidence="7" key="1">
    <citation type="submission" date="2020-05" db="UniProtKB">
        <authorList>
            <consortium name="EnsemblMetazoa"/>
        </authorList>
    </citation>
    <scope>IDENTIFICATION</scope>
    <source>
        <strain evidence="7">USDA</strain>
    </source>
</reference>
<evidence type="ECO:0000259" key="6">
    <source>
        <dbReference type="PROSITE" id="PS51336"/>
    </source>
</evidence>
<dbReference type="CDD" id="cd04412">
    <property type="entry name" value="NDPk7B"/>
    <property type="match status" value="1"/>
</dbReference>
<keyword evidence="2" id="KW-0963">Cytoplasm</keyword>
<dbReference type="SMART" id="SM00562">
    <property type="entry name" value="NDK"/>
    <property type="match status" value="1"/>
</dbReference>
<dbReference type="InterPro" id="IPR036850">
    <property type="entry name" value="NDK-like_dom_sf"/>
</dbReference>
<keyword evidence="4" id="KW-0966">Cell projection</keyword>
<dbReference type="InterPro" id="IPR034907">
    <property type="entry name" value="NDK-like_dom"/>
</dbReference>
<dbReference type="FunFam" id="3.30.70.141:FF:000004">
    <property type="entry name" value="Nucleoside diphosphate kinase 7"/>
    <property type="match status" value="1"/>
</dbReference>
<protein>
    <recommendedName>
        <fullName evidence="6">DM10 domain-containing protein</fullName>
    </recommendedName>
</protein>
<keyword evidence="8" id="KW-1185">Reference proteome</keyword>
<evidence type="ECO:0000313" key="7">
    <source>
        <dbReference type="EnsemblMetazoa" id="SCAU001546-PA"/>
    </source>
</evidence>
<dbReference type="EnsemblMetazoa" id="SCAU001546-RA">
    <property type="protein sequence ID" value="SCAU001546-PA"/>
    <property type="gene ID" value="SCAU001546"/>
</dbReference>
<name>A0A1I8NS34_STOCA</name>
<dbReference type="Proteomes" id="UP000095300">
    <property type="component" value="Unassembled WGS sequence"/>
</dbReference>
<evidence type="ECO:0000256" key="1">
    <source>
        <dbReference type="ARBA" id="ARBA00004430"/>
    </source>
</evidence>
<evidence type="ECO:0000256" key="5">
    <source>
        <dbReference type="PROSITE-ProRule" id="PRU00706"/>
    </source>
</evidence>
<comment type="caution">
    <text evidence="5">Lacks conserved residue(s) required for the propagation of feature annotation.</text>
</comment>
<feature type="domain" description="DM10" evidence="6">
    <location>
        <begin position="1"/>
        <end position="89"/>
    </location>
</feature>
<dbReference type="PANTHER" id="PTHR43109">
    <property type="entry name" value="NUCLEOSIDE DIPHOSPHATE KINASE 7"/>
    <property type="match status" value="1"/>
</dbReference>